<keyword evidence="5 9" id="KW-1133">Transmembrane helix</keyword>
<dbReference type="GO" id="GO:1990961">
    <property type="term" value="P:xenobiotic detoxification by transmembrane export across the plasma membrane"/>
    <property type="evidence" value="ECO:0007669"/>
    <property type="project" value="UniProtKB-ARBA"/>
</dbReference>
<protein>
    <submittedName>
        <fullName evidence="10">Multidrug efflux SMR transporter</fullName>
    </submittedName>
</protein>
<dbReference type="PANTHER" id="PTHR30561">
    <property type="entry name" value="SMR FAMILY PROTON-DEPENDENT DRUG EFFLUX TRANSPORTER SUGE"/>
    <property type="match status" value="1"/>
</dbReference>
<feature type="transmembrane region" description="Helical" evidence="9">
    <location>
        <begin position="114"/>
        <end position="133"/>
    </location>
</feature>
<organism evidence="10 11">
    <name type="scientific">Methylocystis parvus</name>
    <dbReference type="NCBI Taxonomy" id="134"/>
    <lineage>
        <taxon>Bacteria</taxon>
        <taxon>Pseudomonadati</taxon>
        <taxon>Pseudomonadota</taxon>
        <taxon>Alphaproteobacteria</taxon>
        <taxon>Hyphomicrobiales</taxon>
        <taxon>Methylocystaceae</taxon>
        <taxon>Methylocystis</taxon>
    </lineage>
</organism>
<evidence type="ECO:0000313" key="10">
    <source>
        <dbReference type="EMBL" id="QGM98765.1"/>
    </source>
</evidence>
<dbReference type="Gene3D" id="1.10.3730.20">
    <property type="match status" value="1"/>
</dbReference>
<dbReference type="EMBL" id="CP044331">
    <property type="protein sequence ID" value="QGM98765.1"/>
    <property type="molecule type" value="Genomic_DNA"/>
</dbReference>
<dbReference type="PANTHER" id="PTHR30561:SF1">
    <property type="entry name" value="MULTIDRUG TRANSPORTER EMRE"/>
    <property type="match status" value="1"/>
</dbReference>
<keyword evidence="4 8" id="KW-0812">Transmembrane</keyword>
<dbReference type="GO" id="GO:0031460">
    <property type="term" value="P:glycine betaine transport"/>
    <property type="evidence" value="ECO:0007669"/>
    <property type="project" value="TreeGrafter"/>
</dbReference>
<dbReference type="GO" id="GO:0005886">
    <property type="term" value="C:plasma membrane"/>
    <property type="evidence" value="ECO:0007669"/>
    <property type="project" value="UniProtKB-SubCell"/>
</dbReference>
<comment type="similarity">
    <text evidence="7 8">Belongs to the drug/metabolite transporter (DMT) superfamily. Small multidrug resistance (SMR) (TC 2.A.7.1) family.</text>
</comment>
<keyword evidence="6 9" id="KW-0472">Membrane</keyword>
<evidence type="ECO:0000256" key="4">
    <source>
        <dbReference type="ARBA" id="ARBA00022692"/>
    </source>
</evidence>
<dbReference type="InterPro" id="IPR000390">
    <property type="entry name" value="Small_drug/metabolite_transptr"/>
</dbReference>
<feature type="transmembrane region" description="Helical" evidence="9">
    <location>
        <begin position="33"/>
        <end position="53"/>
    </location>
</feature>
<accession>A0A6B8M8N9</accession>
<dbReference type="InterPro" id="IPR037185">
    <property type="entry name" value="EmrE-like"/>
</dbReference>
<evidence type="ECO:0000256" key="7">
    <source>
        <dbReference type="ARBA" id="ARBA00038032"/>
    </source>
</evidence>
<dbReference type="GO" id="GO:0015199">
    <property type="term" value="F:amino-acid betaine transmembrane transporter activity"/>
    <property type="evidence" value="ECO:0007669"/>
    <property type="project" value="TreeGrafter"/>
</dbReference>
<dbReference type="KEGG" id="mpar:F7D14_15595"/>
<evidence type="ECO:0000256" key="5">
    <source>
        <dbReference type="ARBA" id="ARBA00022989"/>
    </source>
</evidence>
<evidence type="ECO:0000256" key="3">
    <source>
        <dbReference type="ARBA" id="ARBA00022475"/>
    </source>
</evidence>
<feature type="transmembrane region" description="Helical" evidence="9">
    <location>
        <begin position="59"/>
        <end position="80"/>
    </location>
</feature>
<sequence length="137" mass="14142">MTDAPVFLSASRQSASTRSCADTPPRGANKVHWLYLAIAIVSEVAGSSALPAAQGFRNPLPSALVIAGYISAFYFLSLTLEAIPLGVAYAIWSGVGLALISVAGWVFYRQAMGAVEIAGILLIGAGVVILKFGSGAR</sequence>
<keyword evidence="3" id="KW-1003">Cell membrane</keyword>
<dbReference type="AlphaFoldDB" id="A0A6B8M8N9"/>
<dbReference type="Pfam" id="PF00893">
    <property type="entry name" value="Multi_Drug_Res"/>
    <property type="match status" value="1"/>
</dbReference>
<comment type="subcellular location">
    <subcellularLocation>
        <location evidence="1 8">Cell membrane</location>
        <topology evidence="1 8">Multi-pass membrane protein</topology>
    </subcellularLocation>
</comment>
<feature type="transmembrane region" description="Helical" evidence="9">
    <location>
        <begin position="87"/>
        <end position="108"/>
    </location>
</feature>
<dbReference type="SUPFAM" id="SSF103481">
    <property type="entry name" value="Multidrug resistance efflux transporter EmrE"/>
    <property type="match status" value="1"/>
</dbReference>
<evidence type="ECO:0000256" key="8">
    <source>
        <dbReference type="RuleBase" id="RU003942"/>
    </source>
</evidence>
<dbReference type="GO" id="GO:0015297">
    <property type="term" value="F:antiporter activity"/>
    <property type="evidence" value="ECO:0007669"/>
    <property type="project" value="TreeGrafter"/>
</dbReference>
<keyword evidence="2" id="KW-0813">Transport</keyword>
<dbReference type="GO" id="GO:0015220">
    <property type="term" value="F:choline transmembrane transporter activity"/>
    <property type="evidence" value="ECO:0007669"/>
    <property type="project" value="TreeGrafter"/>
</dbReference>
<dbReference type="Proteomes" id="UP000422569">
    <property type="component" value="Chromosome"/>
</dbReference>
<reference evidence="10 11" key="1">
    <citation type="submission" date="2019-09" db="EMBL/GenBank/DDBJ databases">
        <title>Isolation and complete genome sequencing of Methylocystis species.</title>
        <authorList>
            <person name="Rumah B.L."/>
            <person name="Stead C.E."/>
            <person name="Stevens B.C."/>
            <person name="Minton N.P."/>
            <person name="Grosse-Honebrink A."/>
            <person name="Zhang Y."/>
        </authorList>
    </citation>
    <scope>NUCLEOTIDE SEQUENCE [LARGE SCALE GENOMIC DNA]</scope>
    <source>
        <strain evidence="10 11">BRCS2</strain>
    </source>
</reference>
<proteinExistence type="inferred from homology"/>
<evidence type="ECO:0000313" key="11">
    <source>
        <dbReference type="Proteomes" id="UP000422569"/>
    </source>
</evidence>
<name>A0A6B8M8N9_9HYPH</name>
<evidence type="ECO:0000256" key="6">
    <source>
        <dbReference type="ARBA" id="ARBA00023136"/>
    </source>
</evidence>
<dbReference type="FunFam" id="1.10.3730.20:FF:000001">
    <property type="entry name" value="Quaternary ammonium compound resistance transporter SugE"/>
    <property type="match status" value="1"/>
</dbReference>
<keyword evidence="11" id="KW-1185">Reference proteome</keyword>
<evidence type="ECO:0000256" key="9">
    <source>
        <dbReference type="SAM" id="Phobius"/>
    </source>
</evidence>
<evidence type="ECO:0000256" key="1">
    <source>
        <dbReference type="ARBA" id="ARBA00004651"/>
    </source>
</evidence>
<dbReference type="InterPro" id="IPR045324">
    <property type="entry name" value="Small_multidrug_res"/>
</dbReference>
<evidence type="ECO:0000256" key="2">
    <source>
        <dbReference type="ARBA" id="ARBA00022448"/>
    </source>
</evidence>
<gene>
    <name evidence="10" type="ORF">F7D14_15595</name>
</gene>